<accession>A0A1T5EVR3</accession>
<keyword evidence="3" id="KW-1185">Reference proteome</keyword>
<keyword evidence="1" id="KW-0812">Transmembrane</keyword>
<feature type="transmembrane region" description="Helical" evidence="1">
    <location>
        <begin position="121"/>
        <end position="143"/>
    </location>
</feature>
<reference evidence="3" key="1">
    <citation type="submission" date="2017-02" db="EMBL/GenBank/DDBJ databases">
        <authorList>
            <person name="Varghese N."/>
            <person name="Submissions S."/>
        </authorList>
    </citation>
    <scope>NUCLEOTIDE SEQUENCE [LARGE SCALE GENOMIC DNA]</scope>
    <source>
        <strain evidence="3">R11H</strain>
    </source>
</reference>
<evidence type="ECO:0000313" key="2">
    <source>
        <dbReference type="EMBL" id="SKB87986.1"/>
    </source>
</evidence>
<dbReference type="Proteomes" id="UP000190044">
    <property type="component" value="Unassembled WGS sequence"/>
</dbReference>
<feature type="transmembrane region" description="Helical" evidence="1">
    <location>
        <begin position="200"/>
        <end position="220"/>
    </location>
</feature>
<protein>
    <recommendedName>
        <fullName evidence="4">DUF2569 domain-containing protein</fullName>
    </recommendedName>
</protein>
<sequence>MSQVAWFPTIQAILNRVSNRLGDRSRHVVRALQSRMEILILFWMLLFGVAAALRFASSGAPSRVATDLVRMLLPYGLIALAPIAGYRIAMASIPASLLPARPRIRLAHFDRWRQLDPLGARAHPSFGPYGFMASLLVGLLLNVPMRSVEFLLAVPAVNQEAPVWATTIFQMMAFDVLVMNFLYAACFVMALRSMPLFPRMLLFAWAMDLLLQVVIAYRVAAAPDLPAPIAHSLGELLGGNVTKVLVSMLVWIPYLLLSERVNVTYRSRAPAD</sequence>
<gene>
    <name evidence="2" type="ORF">SAMN06295937_102536</name>
</gene>
<organism evidence="2 3">
    <name type="scientific">Sphingopyxis flava</name>
    <dbReference type="NCBI Taxonomy" id="1507287"/>
    <lineage>
        <taxon>Bacteria</taxon>
        <taxon>Pseudomonadati</taxon>
        <taxon>Pseudomonadota</taxon>
        <taxon>Alphaproteobacteria</taxon>
        <taxon>Sphingomonadales</taxon>
        <taxon>Sphingomonadaceae</taxon>
        <taxon>Sphingopyxis</taxon>
    </lineage>
</organism>
<evidence type="ECO:0000256" key="1">
    <source>
        <dbReference type="SAM" id="Phobius"/>
    </source>
</evidence>
<feature type="transmembrane region" description="Helical" evidence="1">
    <location>
        <begin position="240"/>
        <end position="257"/>
    </location>
</feature>
<dbReference type="AlphaFoldDB" id="A0A1T5EVR3"/>
<proteinExistence type="predicted"/>
<name>A0A1T5EVR3_9SPHN</name>
<keyword evidence="1" id="KW-1133">Transmembrane helix</keyword>
<feature type="transmembrane region" description="Helical" evidence="1">
    <location>
        <begin position="77"/>
        <end position="100"/>
    </location>
</feature>
<feature type="transmembrane region" description="Helical" evidence="1">
    <location>
        <begin position="38"/>
        <end position="57"/>
    </location>
</feature>
<dbReference type="EMBL" id="FUYP01000025">
    <property type="protein sequence ID" value="SKB87986.1"/>
    <property type="molecule type" value="Genomic_DNA"/>
</dbReference>
<evidence type="ECO:0000313" key="3">
    <source>
        <dbReference type="Proteomes" id="UP000190044"/>
    </source>
</evidence>
<evidence type="ECO:0008006" key="4">
    <source>
        <dbReference type="Google" id="ProtNLM"/>
    </source>
</evidence>
<keyword evidence="1" id="KW-0472">Membrane</keyword>
<feature type="transmembrane region" description="Helical" evidence="1">
    <location>
        <begin position="163"/>
        <end position="188"/>
    </location>
</feature>